<protein>
    <submittedName>
        <fullName evidence="1">Uncharacterized protein</fullName>
    </submittedName>
</protein>
<dbReference type="EMBL" id="OE839666">
    <property type="protein sequence ID" value="CAD7588115.1"/>
    <property type="molecule type" value="Genomic_DNA"/>
</dbReference>
<gene>
    <name evidence="1" type="ORF">TGEB3V08_LOCUS2224</name>
</gene>
<proteinExistence type="predicted"/>
<organism evidence="1">
    <name type="scientific">Timema genevievae</name>
    <name type="common">Walking stick</name>
    <dbReference type="NCBI Taxonomy" id="629358"/>
    <lineage>
        <taxon>Eukaryota</taxon>
        <taxon>Metazoa</taxon>
        <taxon>Ecdysozoa</taxon>
        <taxon>Arthropoda</taxon>
        <taxon>Hexapoda</taxon>
        <taxon>Insecta</taxon>
        <taxon>Pterygota</taxon>
        <taxon>Neoptera</taxon>
        <taxon>Polyneoptera</taxon>
        <taxon>Phasmatodea</taxon>
        <taxon>Timematodea</taxon>
        <taxon>Timematoidea</taxon>
        <taxon>Timematidae</taxon>
        <taxon>Timema</taxon>
    </lineage>
</organism>
<accession>A0A7R9JRT1</accession>
<evidence type="ECO:0000313" key="1">
    <source>
        <dbReference type="EMBL" id="CAD7588115.1"/>
    </source>
</evidence>
<dbReference type="AlphaFoldDB" id="A0A7R9JRT1"/>
<reference evidence="1" key="1">
    <citation type="submission" date="2020-11" db="EMBL/GenBank/DDBJ databases">
        <authorList>
            <person name="Tran Van P."/>
        </authorList>
    </citation>
    <scope>NUCLEOTIDE SEQUENCE</scope>
</reference>
<name>A0A7R9JRT1_TIMGE</name>
<sequence>MGTIRVDSTDKLRALAMSRPAGVYVERLIQLVVEALVGEVCESVKQSSDGKMVCHGVYYLIPRLVEDHLSTITNIINVALQHAPQEKAYAGRCAVTEVGVQPGVVLAPSLSSVQLASAQLAAPVGRLPDGGTLLSGSIPNIN</sequence>